<gene>
    <name evidence="12" type="ORF">BJ684DRAFT_11586</name>
</gene>
<dbReference type="PROSITE" id="PS50293">
    <property type="entry name" value="TPR_REGION"/>
    <property type="match status" value="1"/>
</dbReference>
<evidence type="ECO:0000256" key="8">
    <source>
        <dbReference type="PROSITE-ProRule" id="PRU00339"/>
    </source>
</evidence>
<feature type="region of interest" description="Disordered" evidence="9">
    <location>
        <begin position="108"/>
        <end position="138"/>
    </location>
</feature>
<dbReference type="InterPro" id="IPR019734">
    <property type="entry name" value="TPR_rpt"/>
</dbReference>
<dbReference type="PANTHER" id="PTHR44998">
    <property type="match status" value="1"/>
</dbReference>
<feature type="chain" id="PRO_5020797417" description="protein O-GlcNAc transferase" evidence="10">
    <location>
        <begin position="16"/>
        <end position="1122"/>
    </location>
</feature>
<feature type="compositionally biased region" description="Low complexity" evidence="9">
    <location>
        <begin position="111"/>
        <end position="138"/>
    </location>
</feature>
<evidence type="ECO:0000256" key="9">
    <source>
        <dbReference type="SAM" id="MobiDB-lite"/>
    </source>
</evidence>
<comment type="pathway">
    <text evidence="1">Protein modification; protein glycosylation.</text>
</comment>
<evidence type="ECO:0000259" key="11">
    <source>
        <dbReference type="Pfam" id="PF13844"/>
    </source>
</evidence>
<feature type="non-terminal residue" evidence="12">
    <location>
        <position position="1"/>
    </location>
</feature>
<reference evidence="13" key="1">
    <citation type="journal article" date="2018" name="Nat. Microbiol.">
        <title>Leveraging single-cell genomics to expand the fungal tree of life.</title>
        <authorList>
            <person name="Ahrendt S.R."/>
            <person name="Quandt C.A."/>
            <person name="Ciobanu D."/>
            <person name="Clum A."/>
            <person name="Salamov A."/>
            <person name="Andreopoulos B."/>
            <person name="Cheng J.F."/>
            <person name="Woyke T."/>
            <person name="Pelin A."/>
            <person name="Henrissat B."/>
            <person name="Reynolds N.K."/>
            <person name="Benny G.L."/>
            <person name="Smith M.E."/>
            <person name="James T.Y."/>
            <person name="Grigoriev I.V."/>
        </authorList>
    </citation>
    <scope>NUCLEOTIDE SEQUENCE [LARGE SCALE GENOMIC DNA]</scope>
</reference>
<evidence type="ECO:0000313" key="12">
    <source>
        <dbReference type="EMBL" id="RKP12368.1"/>
    </source>
</evidence>
<dbReference type="PROSITE" id="PS50005">
    <property type="entry name" value="TPR"/>
    <property type="match status" value="2"/>
</dbReference>
<evidence type="ECO:0000256" key="1">
    <source>
        <dbReference type="ARBA" id="ARBA00004922"/>
    </source>
</evidence>
<proteinExistence type="inferred from homology"/>
<dbReference type="SMART" id="SM00028">
    <property type="entry name" value="TPR"/>
    <property type="match status" value="4"/>
</dbReference>
<protein>
    <recommendedName>
        <fullName evidence="3">protein O-GlcNAc transferase</fullName>
        <ecNumber evidence="3">2.4.1.255</ecNumber>
    </recommendedName>
</protein>
<dbReference type="EC" id="2.4.1.255" evidence="3"/>
<dbReference type="OrthoDB" id="421121at2759"/>
<sequence length="1122" mass="122253">IPTLLLLGCVYHAQAAPVLALQCNAEILRRDPQYVEAMSNIGTTLRNMGRSSEAENWWYQAIRLRPHYWDAVENLLGLLCGTRERWSEALAVCDHVLGQKAPMWEGGKDYASSSASTSSSSASSASTVTSSGPTSGSPATHVSRWLGVANVAGSLRTQLGDVAGARREYERALRVAFGGTLRVQDTCGPFLTARLITLARFPQEEAKGMRLLTQPMLIAPEVTAFLPSILFPETGGILPGLAASGDGTGDSNGNNAASGDIDPSFSSTSSTPGPSTTPSANSTKSATGSVVTCACPAGILSLHYLSLALMPTAATCNNLGILLAETPVAGAYSITLNAPFTLPPGLPSNLAAAYYIHGLGLDDRHAHLYTNLGSLMKDAGRLDEAIRLYGKAVECAPGFDVALANLANALKDAGRVEEAVGWYRRAVTANPGFGEAVCGLVSALGAVCDWRGRGGVSVGWSLNPGWLERMVSVVERQLREGRSWGQGCVLIGAGGEAQSGMGEEEAIREARAFLEGCIRCWDGPERHSKTTEGSWALRLLDKCVRRAQWHWYQERKHQGPGMVHRTGEGDQPYQQRPTLPSRLLGTAPPVPTVLPFHTFMYPLSARHVRLISHRNALRISYSALAGGWLPPHIYPPPEPPAPLIRVGYVSSDLCNHPLAHLMQSVFGMHVRGGRVDIRCYSLTADDGSPYRAKIVRELGQDRFIDVSTFSTPAIIRRIREDNIHILINLNGYTKGARNDIFAARPAPILASYMGFAGTLAAGWCDYFISDPLVCPPEVVGRGDSTAVVMAEGQKWMEGGGDEEVDWVYTERMVYMPDSYFCCDHKQGFRDMASLHPSLLTNGSGGGTHDQGTLKEGSWDWWEEEERPFWRDQVFPGLANDVVILANFNQLYKVDPCIFQVWLRILARVPRAILWLLRFPAAGEANLLREATQMAGPAVASRIVFTDVAAKAVHIQRGCVADLFLDTPECNGHTTAVDILWSGTPVLTWPRHAHKMCSRVAWSVLGAAFPHPDMAQPLVVKSAEAYEERAVSLARSVERLWVWRATAGQELPELRHSLWRARESSRLFDTARWVRSLERGYQAMWNRWETGEEFQPGIGSIWLAREEEEISGGSGHAGTASVV</sequence>
<evidence type="ECO:0000256" key="3">
    <source>
        <dbReference type="ARBA" id="ARBA00011970"/>
    </source>
</evidence>
<feature type="domain" description="O-GlcNAc transferase C-terminal" evidence="11">
    <location>
        <begin position="876"/>
        <end position="1075"/>
    </location>
</feature>
<dbReference type="GO" id="GO:0097363">
    <property type="term" value="F:protein O-acetylglucosaminyltransferase activity"/>
    <property type="evidence" value="ECO:0007669"/>
    <property type="project" value="UniProtKB-EC"/>
</dbReference>
<dbReference type="SUPFAM" id="SSF48452">
    <property type="entry name" value="TPR-like"/>
    <property type="match status" value="1"/>
</dbReference>
<dbReference type="Proteomes" id="UP000267251">
    <property type="component" value="Unassembled WGS sequence"/>
</dbReference>
<feature type="region of interest" description="Disordered" evidence="9">
    <location>
        <begin position="242"/>
        <end position="285"/>
    </location>
</feature>
<feature type="repeat" description="TPR" evidence="8">
    <location>
        <begin position="35"/>
        <end position="68"/>
    </location>
</feature>
<comment type="similarity">
    <text evidence="2">Belongs to the glycosyltransferase 41 family. O-GlcNAc transferase subfamily.</text>
</comment>
<evidence type="ECO:0000256" key="10">
    <source>
        <dbReference type="SAM" id="SignalP"/>
    </source>
</evidence>
<feature type="signal peptide" evidence="10">
    <location>
        <begin position="1"/>
        <end position="15"/>
    </location>
</feature>
<dbReference type="EMBL" id="KZ988359">
    <property type="protein sequence ID" value="RKP12368.1"/>
    <property type="molecule type" value="Genomic_DNA"/>
</dbReference>
<evidence type="ECO:0000313" key="13">
    <source>
        <dbReference type="Proteomes" id="UP000267251"/>
    </source>
</evidence>
<dbReference type="AlphaFoldDB" id="A0A4P9Y0U6"/>
<keyword evidence="13" id="KW-1185">Reference proteome</keyword>
<dbReference type="Pfam" id="PF13844">
    <property type="entry name" value="Glyco_transf_41"/>
    <property type="match status" value="2"/>
</dbReference>
<dbReference type="Gene3D" id="1.25.40.10">
    <property type="entry name" value="Tetratricopeptide repeat domain"/>
    <property type="match status" value="3"/>
</dbReference>
<keyword evidence="10" id="KW-0732">Signal</keyword>
<dbReference type="Gene3D" id="3.40.50.2000">
    <property type="entry name" value="Glycogen Phosphorylase B"/>
    <property type="match status" value="1"/>
</dbReference>
<organism evidence="12 13">
    <name type="scientific">Piptocephalis cylindrospora</name>
    <dbReference type="NCBI Taxonomy" id="1907219"/>
    <lineage>
        <taxon>Eukaryota</taxon>
        <taxon>Fungi</taxon>
        <taxon>Fungi incertae sedis</taxon>
        <taxon>Zoopagomycota</taxon>
        <taxon>Zoopagomycotina</taxon>
        <taxon>Zoopagomycetes</taxon>
        <taxon>Zoopagales</taxon>
        <taxon>Piptocephalidaceae</taxon>
        <taxon>Piptocephalis</taxon>
    </lineage>
</organism>
<feature type="compositionally biased region" description="Low complexity" evidence="9">
    <location>
        <begin position="242"/>
        <end position="283"/>
    </location>
</feature>
<dbReference type="InterPro" id="IPR011990">
    <property type="entry name" value="TPR-like_helical_dom_sf"/>
</dbReference>
<dbReference type="GO" id="GO:0006493">
    <property type="term" value="P:protein O-linked glycosylation"/>
    <property type="evidence" value="ECO:0007669"/>
    <property type="project" value="TreeGrafter"/>
</dbReference>
<dbReference type="Gene3D" id="3.40.50.11380">
    <property type="match status" value="1"/>
</dbReference>
<evidence type="ECO:0000256" key="5">
    <source>
        <dbReference type="ARBA" id="ARBA00022679"/>
    </source>
</evidence>
<feature type="repeat" description="TPR" evidence="8">
    <location>
        <begin position="366"/>
        <end position="399"/>
    </location>
</feature>
<dbReference type="Pfam" id="PF14559">
    <property type="entry name" value="TPR_19"/>
    <property type="match status" value="1"/>
</dbReference>
<dbReference type="Pfam" id="PF13374">
    <property type="entry name" value="TPR_10"/>
    <property type="match status" value="1"/>
</dbReference>
<keyword evidence="4" id="KW-0328">Glycosyltransferase</keyword>
<keyword evidence="7 8" id="KW-0802">TPR repeat</keyword>
<keyword evidence="6" id="KW-0677">Repeat</keyword>
<accession>A0A4P9Y0U6</accession>
<evidence type="ECO:0000256" key="6">
    <source>
        <dbReference type="ARBA" id="ARBA00022737"/>
    </source>
</evidence>
<evidence type="ECO:0000256" key="2">
    <source>
        <dbReference type="ARBA" id="ARBA00005386"/>
    </source>
</evidence>
<dbReference type="InterPro" id="IPR029489">
    <property type="entry name" value="OGT/SEC/SPY_C"/>
</dbReference>
<dbReference type="PANTHER" id="PTHR44998:SF1">
    <property type="entry name" value="UDP-N-ACETYLGLUCOSAMINE--PEPTIDE N-ACETYLGLUCOSAMINYLTRANSFERASE 110 KDA SUBUNIT"/>
    <property type="match status" value="1"/>
</dbReference>
<feature type="domain" description="O-GlcNAc transferase C-terminal" evidence="11">
    <location>
        <begin position="590"/>
        <end position="778"/>
    </location>
</feature>
<evidence type="ECO:0000256" key="7">
    <source>
        <dbReference type="ARBA" id="ARBA00022803"/>
    </source>
</evidence>
<name>A0A4P9Y0U6_9FUNG</name>
<evidence type="ECO:0000256" key="4">
    <source>
        <dbReference type="ARBA" id="ARBA00022676"/>
    </source>
</evidence>
<keyword evidence="5 12" id="KW-0808">Transferase</keyword>